<protein>
    <submittedName>
        <fullName evidence="1">Uncharacterized protein</fullName>
    </submittedName>
</protein>
<keyword evidence="2" id="KW-1185">Reference proteome</keyword>
<dbReference type="AlphaFoldDB" id="A1CSF9"/>
<dbReference type="PANTHER" id="PTHR37540:SF10">
    <property type="entry name" value="SIGMA-70 REGION 2 FAMILY PROTEIN"/>
    <property type="match status" value="1"/>
</dbReference>
<dbReference type="OrthoDB" id="4158087at2759"/>
<dbReference type="EMBL" id="DS027059">
    <property type="protein sequence ID" value="EAW08580.1"/>
    <property type="molecule type" value="Genomic_DNA"/>
</dbReference>
<dbReference type="Proteomes" id="UP000006701">
    <property type="component" value="Unassembled WGS sequence"/>
</dbReference>
<evidence type="ECO:0000313" key="1">
    <source>
        <dbReference type="EMBL" id="EAW08580.1"/>
    </source>
</evidence>
<gene>
    <name evidence="1" type="ORF">ACLA_033160</name>
</gene>
<dbReference type="VEuPathDB" id="FungiDB:ACLA_033160"/>
<dbReference type="Pfam" id="PF11951">
    <property type="entry name" value="Fungal_trans_2"/>
    <property type="match status" value="1"/>
</dbReference>
<proteinExistence type="predicted"/>
<dbReference type="eggNOG" id="ENOG502T5K6">
    <property type="taxonomic scope" value="Eukaryota"/>
</dbReference>
<name>A1CSF9_ASPCL</name>
<dbReference type="STRING" id="344612.A1CSF9"/>
<sequence>MPLCPSKDSIISLIPQTGIIDEKLVRMYNGGKKDLFRCFKSSNDLAKVSIKKRQYGQRIKLTAITSEKDTSEGDHMPCFVSLGGLDPFQILPIHPSPEVQLLVDHYTRVIPTLVPMACRTDSQQHQPAVDLFRLYCLHPASFLGMLYHSARHRESLHDDCTGESLSLTFKLKTIREVNSQIGNGKLQGRYPDNGTIMAIYLLSAAERMWGDVNIFRMHWRAMYDIIDAKGGADAFTDDNLMYAKAVWNCFALLNARDGYFNCPQITHTAGGNYDFRIPSDSMVRNCHSFVQSYTRRKTSILRLLPNTEAEARLQGELYPRRISAFQTGRVLHQILEPPYTGGTTEQSHTFIPQPASNNRSVQIQGDRCRTDNCRLACIIYINLVLMELGDLSKHTELFLLSLEQLFTRNPQILSPEYLLWVLLRTPGPLASKTAQDLWAQAIQIIAVVKRASFHNVMHYQEAMFLFLQLVEDASKLAPALQLDLTTIQEEALRDNLDKPSDSLDLGYSDVSPSHEHMTSRVYCELLWFQGGL</sequence>
<evidence type="ECO:0000313" key="2">
    <source>
        <dbReference type="Proteomes" id="UP000006701"/>
    </source>
</evidence>
<dbReference type="GeneID" id="4700617"/>
<accession>A1CSF9</accession>
<reference evidence="1 2" key="1">
    <citation type="journal article" date="2008" name="PLoS Genet.">
        <title>Genomic islands in the pathogenic filamentous fungus Aspergillus fumigatus.</title>
        <authorList>
            <person name="Fedorova N.D."/>
            <person name="Khaldi N."/>
            <person name="Joardar V.S."/>
            <person name="Maiti R."/>
            <person name="Amedeo P."/>
            <person name="Anderson M.J."/>
            <person name="Crabtree J."/>
            <person name="Silva J.C."/>
            <person name="Badger J.H."/>
            <person name="Albarraq A."/>
            <person name="Angiuoli S."/>
            <person name="Bussey H."/>
            <person name="Bowyer P."/>
            <person name="Cotty P.J."/>
            <person name="Dyer P.S."/>
            <person name="Egan A."/>
            <person name="Galens K."/>
            <person name="Fraser-Liggett C.M."/>
            <person name="Haas B.J."/>
            <person name="Inman J.M."/>
            <person name="Kent R."/>
            <person name="Lemieux S."/>
            <person name="Malavazi I."/>
            <person name="Orvis J."/>
            <person name="Roemer T."/>
            <person name="Ronning C.M."/>
            <person name="Sundaram J.P."/>
            <person name="Sutton G."/>
            <person name="Turner G."/>
            <person name="Venter J.C."/>
            <person name="White O.R."/>
            <person name="Whitty B.R."/>
            <person name="Youngman P."/>
            <person name="Wolfe K.H."/>
            <person name="Goldman G.H."/>
            <person name="Wortman J.R."/>
            <person name="Jiang B."/>
            <person name="Denning D.W."/>
            <person name="Nierman W.C."/>
        </authorList>
    </citation>
    <scope>NUCLEOTIDE SEQUENCE [LARGE SCALE GENOMIC DNA]</scope>
    <source>
        <strain evidence="2">ATCC 1007 / CBS 513.65 / DSM 816 / NCTC 3887 / NRRL 1</strain>
    </source>
</reference>
<organism evidence="1 2">
    <name type="scientific">Aspergillus clavatus (strain ATCC 1007 / CBS 513.65 / DSM 816 / NCTC 3887 / NRRL 1 / QM 1276 / 107)</name>
    <dbReference type="NCBI Taxonomy" id="344612"/>
    <lineage>
        <taxon>Eukaryota</taxon>
        <taxon>Fungi</taxon>
        <taxon>Dikarya</taxon>
        <taxon>Ascomycota</taxon>
        <taxon>Pezizomycotina</taxon>
        <taxon>Eurotiomycetes</taxon>
        <taxon>Eurotiomycetidae</taxon>
        <taxon>Eurotiales</taxon>
        <taxon>Aspergillaceae</taxon>
        <taxon>Aspergillus</taxon>
        <taxon>Aspergillus subgen. Fumigati</taxon>
    </lineage>
</organism>
<dbReference type="RefSeq" id="XP_001270006.1">
    <property type="nucleotide sequence ID" value="XM_001270005.1"/>
</dbReference>
<dbReference type="InterPro" id="IPR021858">
    <property type="entry name" value="Fun_TF"/>
</dbReference>
<dbReference type="KEGG" id="act:ACLA_033160"/>
<dbReference type="PANTHER" id="PTHR37540">
    <property type="entry name" value="TRANSCRIPTION FACTOR (ACR-2), PUTATIVE-RELATED-RELATED"/>
    <property type="match status" value="1"/>
</dbReference>
<dbReference type="HOGENOM" id="CLU_511863_0_0_1"/>